<accession>A0AAD8DMQ8</accession>
<organism evidence="2 3">
    <name type="scientific">Mythimna separata</name>
    <name type="common">Oriental armyworm</name>
    <name type="synonym">Pseudaletia separata</name>
    <dbReference type="NCBI Taxonomy" id="271217"/>
    <lineage>
        <taxon>Eukaryota</taxon>
        <taxon>Metazoa</taxon>
        <taxon>Ecdysozoa</taxon>
        <taxon>Arthropoda</taxon>
        <taxon>Hexapoda</taxon>
        <taxon>Insecta</taxon>
        <taxon>Pterygota</taxon>
        <taxon>Neoptera</taxon>
        <taxon>Endopterygota</taxon>
        <taxon>Lepidoptera</taxon>
        <taxon>Glossata</taxon>
        <taxon>Ditrysia</taxon>
        <taxon>Noctuoidea</taxon>
        <taxon>Noctuidae</taxon>
        <taxon>Noctuinae</taxon>
        <taxon>Hadenini</taxon>
        <taxon>Mythimna</taxon>
    </lineage>
</organism>
<reference evidence="2" key="1">
    <citation type="submission" date="2023-03" db="EMBL/GenBank/DDBJ databases">
        <title>Chromosome-level genomes of two armyworms, Mythimna separata and Mythimna loreyi, provide insights into the biosynthesis and reception of sex pheromones.</title>
        <authorList>
            <person name="Zhao H."/>
        </authorList>
    </citation>
    <scope>NUCLEOTIDE SEQUENCE</scope>
    <source>
        <strain evidence="2">BeijingLab</strain>
        <tissue evidence="2">Pupa</tissue>
    </source>
</reference>
<feature type="signal peptide" evidence="1">
    <location>
        <begin position="1"/>
        <end position="21"/>
    </location>
</feature>
<keyword evidence="3" id="KW-1185">Reference proteome</keyword>
<dbReference type="Proteomes" id="UP001231518">
    <property type="component" value="Chromosome 22"/>
</dbReference>
<keyword evidence="1" id="KW-0732">Signal</keyword>
<feature type="chain" id="PRO_5042138865" evidence="1">
    <location>
        <begin position="22"/>
        <end position="174"/>
    </location>
</feature>
<protein>
    <submittedName>
        <fullName evidence="2">Uncharacterized protein</fullName>
    </submittedName>
</protein>
<proteinExistence type="predicted"/>
<dbReference type="EMBL" id="JARGEI010000024">
    <property type="protein sequence ID" value="KAJ8709106.1"/>
    <property type="molecule type" value="Genomic_DNA"/>
</dbReference>
<name>A0AAD8DMQ8_MYTSE</name>
<evidence type="ECO:0000256" key="1">
    <source>
        <dbReference type="SAM" id="SignalP"/>
    </source>
</evidence>
<sequence>MNFVLFSTVFVFLATSYQVETQDQKDGHYFDKFAAWHCYKKMTCTKGGGWVCGVDRSREGVTIARFPDKCHLHGVNCRKQGVYWQISTEVCYPVKIVYEEVFDYGEPNFVYSTLPFENSTEPFPEGQLNDEYSTETLKPLRHRTKIVSGSIFTKIKDTLGISAKFSLDDATDES</sequence>
<dbReference type="AlphaFoldDB" id="A0AAD8DMQ8"/>
<evidence type="ECO:0000313" key="2">
    <source>
        <dbReference type="EMBL" id="KAJ8709106.1"/>
    </source>
</evidence>
<gene>
    <name evidence="2" type="ORF">PYW07_008932</name>
</gene>
<comment type="caution">
    <text evidence="2">The sequence shown here is derived from an EMBL/GenBank/DDBJ whole genome shotgun (WGS) entry which is preliminary data.</text>
</comment>
<evidence type="ECO:0000313" key="3">
    <source>
        <dbReference type="Proteomes" id="UP001231518"/>
    </source>
</evidence>